<name>A0A1H3RCL0_9ACTN</name>
<keyword evidence="4" id="KW-1185">Reference proteome</keyword>
<evidence type="ECO:0000259" key="2">
    <source>
        <dbReference type="Pfam" id="PF08484"/>
    </source>
</evidence>
<feature type="domain" description="Methyltransferase putative zinc binding" evidence="1">
    <location>
        <begin position="38"/>
        <end position="99"/>
    </location>
</feature>
<dbReference type="SUPFAM" id="SSF53335">
    <property type="entry name" value="S-adenosyl-L-methionine-dependent methyltransferases"/>
    <property type="match status" value="1"/>
</dbReference>
<dbReference type="Gene3D" id="6.20.50.110">
    <property type="entry name" value="Methyltransferase, zinc-binding domain"/>
    <property type="match status" value="1"/>
</dbReference>
<dbReference type="Pfam" id="PF08484">
    <property type="entry name" value="Methyltransf_14"/>
    <property type="match status" value="1"/>
</dbReference>
<proteinExistence type="predicted"/>
<keyword evidence="3" id="KW-0489">Methyltransferase</keyword>
<protein>
    <submittedName>
        <fullName evidence="3">Methyltransferase domain-containing protein</fullName>
    </submittedName>
</protein>
<sequence>MAMRHLASVSPGAGRGRLSALTGVCSKSGYLRMTTAVCRLCAAELTETFVDLGMSPLCESYLPAERLDSAETFYPLHVRLCSSCLLVQLPAYVPGEDIFSDYAYFSSYSDSWVAHAKRYADTMAEQLGLGPDSLVTEVASNDGYLLQHFVARGIPVLGVEPAANIAEVARSRGIRTENEFLGAETGAALAAKHGRADLVAGNNVYAHVPDLVGFTAGLAALVKPEGLVTLEFPHLLRLIERRQYDTIYHEHYQYLSLLTAQRALATAGLVVVDVEELSTHGGSLRVHARHGAAAGETSSNVKSVLEAEAEAGLHTVEGHKGFAEAVFDIKRDLLDFLLTARAEGKRVVGYGAPGKGNTLLNHCGIRADLLEYTVDRSPHKQGMFLPGTHIPIHAPERIAQDRPDYVLVLPWNLRTELSAQLAYVREWGGRLVFPIPDLEVV</sequence>
<feature type="domain" description="C-methyltransferase" evidence="2">
    <location>
        <begin position="279"/>
        <end position="436"/>
    </location>
</feature>
<dbReference type="GO" id="GO:0008168">
    <property type="term" value="F:methyltransferase activity"/>
    <property type="evidence" value="ECO:0007669"/>
    <property type="project" value="UniProtKB-KW"/>
</dbReference>
<evidence type="ECO:0000259" key="1">
    <source>
        <dbReference type="Pfam" id="PF08421"/>
    </source>
</evidence>
<reference evidence="4" key="1">
    <citation type="submission" date="2016-10" db="EMBL/GenBank/DDBJ databases">
        <authorList>
            <person name="Varghese N."/>
            <person name="Submissions S."/>
        </authorList>
    </citation>
    <scope>NUCLEOTIDE SEQUENCE [LARGE SCALE GENOMIC DNA]</scope>
    <source>
        <strain evidence="4">DSM 44718</strain>
    </source>
</reference>
<dbReference type="Pfam" id="PF08421">
    <property type="entry name" value="Methyltransf_13"/>
    <property type="match status" value="1"/>
</dbReference>
<dbReference type="InterPro" id="IPR038576">
    <property type="entry name" value="Methyltransf_Zn-bd_dom_put_sf"/>
</dbReference>
<evidence type="ECO:0000313" key="4">
    <source>
        <dbReference type="Proteomes" id="UP000199632"/>
    </source>
</evidence>
<dbReference type="PANTHER" id="PTHR43861:SF5">
    <property type="entry name" value="BLL5978 PROTEIN"/>
    <property type="match status" value="1"/>
</dbReference>
<dbReference type="GO" id="GO:0032259">
    <property type="term" value="P:methylation"/>
    <property type="evidence" value="ECO:0007669"/>
    <property type="project" value="UniProtKB-KW"/>
</dbReference>
<dbReference type="EMBL" id="FNQB01000002">
    <property type="protein sequence ID" value="SDZ23407.1"/>
    <property type="molecule type" value="Genomic_DNA"/>
</dbReference>
<dbReference type="InterPro" id="IPR029063">
    <property type="entry name" value="SAM-dependent_MTases_sf"/>
</dbReference>
<organism evidence="3 4">
    <name type="scientific">Asanoa ishikariensis</name>
    <dbReference type="NCBI Taxonomy" id="137265"/>
    <lineage>
        <taxon>Bacteria</taxon>
        <taxon>Bacillati</taxon>
        <taxon>Actinomycetota</taxon>
        <taxon>Actinomycetes</taxon>
        <taxon>Micromonosporales</taxon>
        <taxon>Micromonosporaceae</taxon>
        <taxon>Asanoa</taxon>
    </lineage>
</organism>
<dbReference type="Gene3D" id="3.40.50.150">
    <property type="entry name" value="Vaccinia Virus protein VP39"/>
    <property type="match status" value="1"/>
</dbReference>
<dbReference type="InterPro" id="IPR013691">
    <property type="entry name" value="MeTrfase_14"/>
</dbReference>
<keyword evidence="3" id="KW-0808">Transferase</keyword>
<dbReference type="Pfam" id="PF13489">
    <property type="entry name" value="Methyltransf_23"/>
    <property type="match status" value="1"/>
</dbReference>
<gene>
    <name evidence="3" type="ORF">SAMN05421684_3708</name>
</gene>
<accession>A0A1H3RCL0</accession>
<dbReference type="Proteomes" id="UP000199632">
    <property type="component" value="Unassembled WGS sequence"/>
</dbReference>
<evidence type="ECO:0000313" key="3">
    <source>
        <dbReference type="EMBL" id="SDZ23407.1"/>
    </source>
</evidence>
<dbReference type="InterPro" id="IPR013630">
    <property type="entry name" value="Methyltransf_Zn-bd_dom_put"/>
</dbReference>
<dbReference type="PANTHER" id="PTHR43861">
    <property type="entry name" value="TRANS-ACONITATE 2-METHYLTRANSFERASE-RELATED"/>
    <property type="match status" value="1"/>
</dbReference>
<dbReference type="Gene3D" id="3.40.50.720">
    <property type="entry name" value="NAD(P)-binding Rossmann-like Domain"/>
    <property type="match status" value="1"/>
</dbReference>
<dbReference type="AlphaFoldDB" id="A0A1H3RCL0"/>
<dbReference type="STRING" id="137265.SAMN05421684_3708"/>